<dbReference type="Proteomes" id="UP000437065">
    <property type="component" value="Unassembled WGS sequence"/>
</dbReference>
<evidence type="ECO:0000313" key="2">
    <source>
        <dbReference type="EMBL" id="MXR41895.1"/>
    </source>
</evidence>
<accession>A0A6B0ST88</accession>
<keyword evidence="1" id="KW-0812">Transmembrane</keyword>
<comment type="caution">
    <text evidence="2">The sequence shown here is derived from an EMBL/GenBank/DDBJ whole genome shotgun (WGS) entry which is preliminary data.</text>
</comment>
<keyword evidence="3" id="KW-1185">Reference proteome</keyword>
<keyword evidence="1" id="KW-1133">Transmembrane helix</keyword>
<keyword evidence="1" id="KW-0472">Membrane</keyword>
<evidence type="ECO:0000256" key="1">
    <source>
        <dbReference type="SAM" id="Phobius"/>
    </source>
</evidence>
<dbReference type="AlphaFoldDB" id="A0A6B0ST88"/>
<sequence length="161" mass="15566">MNGSTTRLYGAAIAITSGVYSLVSATAGGTMGSDAMMGSGGTMGTTGLGIAGWVMIAIGVVVVVHGVVLLTPAAERLGSASGPLMIAYSLVMLLLQALGGTGTVGGMGMAGGMEGGMGSMGDMGSTATAGMGWDLGMVALAVLMLFSGIVMTTRDADDGGM</sequence>
<feature type="transmembrane region" description="Helical" evidence="1">
    <location>
        <begin position="7"/>
        <end position="30"/>
    </location>
</feature>
<name>A0A6B0ST88_9EURY</name>
<dbReference type="EMBL" id="WUUS01000006">
    <property type="protein sequence ID" value="MXR41895.1"/>
    <property type="molecule type" value="Genomic_DNA"/>
</dbReference>
<feature type="transmembrane region" description="Helical" evidence="1">
    <location>
        <begin position="86"/>
        <end position="110"/>
    </location>
</feature>
<proteinExistence type="predicted"/>
<reference evidence="2 3" key="1">
    <citation type="submission" date="2019-12" db="EMBL/GenBank/DDBJ databases">
        <title>Isolation and characterization of three novel carbon monoxide-oxidizing members of Halobacteria from salione crusts and soils.</title>
        <authorList>
            <person name="Myers M.R."/>
            <person name="King G.M."/>
        </authorList>
    </citation>
    <scope>NUCLEOTIDE SEQUENCE [LARGE SCALE GENOMIC DNA]</scope>
    <source>
        <strain evidence="2 3">WSA2</strain>
    </source>
</reference>
<protein>
    <submittedName>
        <fullName evidence="2">Uncharacterized protein</fullName>
    </submittedName>
</protein>
<gene>
    <name evidence="2" type="ORF">GRX01_11180</name>
</gene>
<feature type="transmembrane region" description="Helical" evidence="1">
    <location>
        <begin position="130"/>
        <end position="151"/>
    </location>
</feature>
<organism evidence="2 3">
    <name type="scientific">Halobaculum saliterrae</name>
    <dbReference type="NCBI Taxonomy" id="2073113"/>
    <lineage>
        <taxon>Archaea</taxon>
        <taxon>Methanobacteriati</taxon>
        <taxon>Methanobacteriota</taxon>
        <taxon>Stenosarchaea group</taxon>
        <taxon>Halobacteria</taxon>
        <taxon>Halobacteriales</taxon>
        <taxon>Haloferacaceae</taxon>
        <taxon>Halobaculum</taxon>
    </lineage>
</organism>
<evidence type="ECO:0000313" key="3">
    <source>
        <dbReference type="Proteomes" id="UP000437065"/>
    </source>
</evidence>
<feature type="transmembrane region" description="Helical" evidence="1">
    <location>
        <begin position="50"/>
        <end position="74"/>
    </location>
</feature>